<sequence>MEKSSNQSTNNGIDKTAAPAHKPGTQPFTKPGQSASPQTGNGHAPTPVTPVSPTPAPAPVKEAGSPPHAAAKDGNVAATPERKST</sequence>
<evidence type="ECO:0000256" key="1">
    <source>
        <dbReference type="SAM" id="MobiDB-lite"/>
    </source>
</evidence>
<dbReference type="EMBL" id="CP028519">
    <property type="protein sequence ID" value="AVY95251.1"/>
    <property type="molecule type" value="Genomic_DNA"/>
</dbReference>
<dbReference type="Proteomes" id="UP000244173">
    <property type="component" value="Chromosome"/>
</dbReference>
<dbReference type="KEGG" id="maer:DAI18_15295"/>
<feature type="region of interest" description="Disordered" evidence="1">
    <location>
        <begin position="1"/>
        <end position="85"/>
    </location>
</feature>
<reference evidence="2 3" key="1">
    <citation type="submission" date="2018-04" db="EMBL/GenBank/DDBJ databases">
        <title>Denitrifier Microvirgula.</title>
        <authorList>
            <person name="Anderson E."/>
            <person name="Jang J."/>
            <person name="Ishii S."/>
        </authorList>
    </citation>
    <scope>NUCLEOTIDE SEQUENCE [LARGE SCALE GENOMIC DNA]</scope>
    <source>
        <strain evidence="2 3">BE2.4</strain>
    </source>
</reference>
<keyword evidence="3" id="KW-1185">Reference proteome</keyword>
<gene>
    <name evidence="2" type="ORF">DAI18_15295</name>
</gene>
<feature type="compositionally biased region" description="Polar residues" evidence="1">
    <location>
        <begin position="26"/>
        <end position="41"/>
    </location>
</feature>
<name>A0A2S0PD16_9NEIS</name>
<feature type="compositionally biased region" description="Pro residues" evidence="1">
    <location>
        <begin position="47"/>
        <end position="58"/>
    </location>
</feature>
<proteinExistence type="predicted"/>
<evidence type="ECO:0000313" key="2">
    <source>
        <dbReference type="EMBL" id="AVY95251.1"/>
    </source>
</evidence>
<feature type="compositionally biased region" description="Polar residues" evidence="1">
    <location>
        <begin position="1"/>
        <end position="13"/>
    </location>
</feature>
<dbReference type="AlphaFoldDB" id="A0A2S0PD16"/>
<accession>A0A2S0PD16</accession>
<dbReference type="RefSeq" id="WP_028499166.1">
    <property type="nucleotide sequence ID" value="NZ_CALFSO010000028.1"/>
</dbReference>
<protein>
    <submittedName>
        <fullName evidence="2">Uncharacterized protein</fullName>
    </submittedName>
</protein>
<organism evidence="2 3">
    <name type="scientific">Microvirgula aerodenitrificans</name>
    <dbReference type="NCBI Taxonomy" id="57480"/>
    <lineage>
        <taxon>Bacteria</taxon>
        <taxon>Pseudomonadati</taxon>
        <taxon>Pseudomonadota</taxon>
        <taxon>Betaproteobacteria</taxon>
        <taxon>Neisseriales</taxon>
        <taxon>Aquaspirillaceae</taxon>
        <taxon>Microvirgula</taxon>
    </lineage>
</organism>
<dbReference type="STRING" id="1122240.GCA_000620105_02083"/>
<evidence type="ECO:0000313" key="3">
    <source>
        <dbReference type="Proteomes" id="UP000244173"/>
    </source>
</evidence>